<dbReference type="GO" id="GO:0003677">
    <property type="term" value="F:DNA binding"/>
    <property type="evidence" value="ECO:0007669"/>
    <property type="project" value="UniProtKB-UniRule"/>
</dbReference>
<dbReference type="RefSeq" id="WP_184875880.1">
    <property type="nucleotide sequence ID" value="NZ_BOOV01000042.1"/>
</dbReference>
<keyword evidence="2" id="KW-0805">Transcription regulation</keyword>
<feature type="domain" description="OmpR/PhoB-type" evidence="6">
    <location>
        <begin position="1"/>
        <end position="87"/>
    </location>
</feature>
<reference evidence="7 8" key="1">
    <citation type="submission" date="2020-08" db="EMBL/GenBank/DDBJ databases">
        <title>Sequencing the genomes of 1000 actinobacteria strains.</title>
        <authorList>
            <person name="Klenk H.-P."/>
        </authorList>
    </citation>
    <scope>NUCLEOTIDE SEQUENCE [LARGE SCALE GENOMIC DNA]</scope>
    <source>
        <strain evidence="7 8">DSM 45784</strain>
    </source>
</reference>
<dbReference type="InterPro" id="IPR016032">
    <property type="entry name" value="Sig_transdc_resp-reg_C-effctor"/>
</dbReference>
<dbReference type="InterPro" id="IPR027417">
    <property type="entry name" value="P-loop_NTPase"/>
</dbReference>
<evidence type="ECO:0000256" key="5">
    <source>
        <dbReference type="PROSITE-ProRule" id="PRU01091"/>
    </source>
</evidence>
<sequence length="1039" mass="109925">MQFGILGPTEVLRDGRHVPVGGPMVRALLAFLLLDAGRVVGVARLIDGLYGESAPSANALQSQVSRLRRILGDGLVESHPLGYRLAVAPGDVDVHRFTELARQGHEALAAGDAGAAAAVLREALGLWRGAALADIGGAPFAYGQVTRLTELRVTATEDRVEADLALGAHHTLVAELRDLVAAHPLRERLWGQLMRALYACGRQAEALAAFADARRTLADELGADPSPELAALHVRLLRGEETAAGEMSDVPSAVAPGPRTALPAALTGFVGREEELARVRELIGRERLVTLSGPGGTGKTRLAVEAARRVAAAGGEVGFVELAPLGDGAEVPQAVLSALGLREGGLRPPSPADARTCTATERLVTALAGRETLLVLDNCEHVLDEVAALAGHLLARCPGLRVLATSREALGVLGETIHPVPQLGLPPVDATAEEAGAYPAVRLFAERARAVRPGFRLDEAGAGEVARICRVLDGLPLAIELAAARLRSLTVEEVAARLDDRFGLLTRGNRAAQPRHRTLRAVVEWSWDLLNEDERALARRLTVFSGGATVAAAGRVCGPGTVDPLASLADKSLVELVHGRYRMLETIRAFCAERLAEAGEEEALRRAHLAYYLDLAETAEPFLRDRAQLTWLERLDAERGDLHAAVRWAAEAGEHAAAVRLVAALSPYWLLRGRRSEGGKAAGDALAAIGAAAPHGLEEEYVLCVLDAAATGAADKAALETAEALMAGRRVVRPFLTLLWGSFSGMSTGQADPRDAADPWTRALTHLGLGYRSWWAEGDLAEAEHAFSLALAGFRGVGERWGMATALGALAVLADLRGDAGRSAALTDQALELTGVLGATEDMADLLHRRADACLRRGDLDAARGDYERGIELGRRAGMPGALARGHHGLAEIARRRGNVAEARRLCHEALAECPAGWITTEQTRARVSVTLARLAVAEGETAQAKRWLRRALSGGAATQDLGVAALAVWTLAEVALAGHEDEKAARLLGAHAALRGEPPDPALPARCRSRLGDVPYEQAYESGRRMSPEEALTTFSPT</sequence>
<dbReference type="SUPFAM" id="SSF52540">
    <property type="entry name" value="P-loop containing nucleoside triphosphate hydrolases"/>
    <property type="match status" value="1"/>
</dbReference>
<comment type="caution">
    <text evidence="7">The sequence shown here is derived from an EMBL/GenBank/DDBJ whole genome shotgun (WGS) entry which is preliminary data.</text>
</comment>
<dbReference type="Pfam" id="PF13191">
    <property type="entry name" value="AAA_16"/>
    <property type="match status" value="1"/>
</dbReference>
<dbReference type="AlphaFoldDB" id="A0A7W7D1W8"/>
<evidence type="ECO:0000256" key="2">
    <source>
        <dbReference type="ARBA" id="ARBA00023015"/>
    </source>
</evidence>
<dbReference type="CDD" id="cd15831">
    <property type="entry name" value="BTAD"/>
    <property type="match status" value="1"/>
</dbReference>
<gene>
    <name evidence="7" type="ORF">BJ982_000334</name>
</gene>
<dbReference type="SUPFAM" id="SSF48452">
    <property type="entry name" value="TPR-like"/>
    <property type="match status" value="2"/>
</dbReference>
<dbReference type="InterPro" id="IPR005158">
    <property type="entry name" value="BTAD"/>
</dbReference>
<evidence type="ECO:0000259" key="6">
    <source>
        <dbReference type="PROSITE" id="PS51755"/>
    </source>
</evidence>
<organism evidence="7 8">
    <name type="scientific">Sphaerisporangium siamense</name>
    <dbReference type="NCBI Taxonomy" id="795645"/>
    <lineage>
        <taxon>Bacteria</taxon>
        <taxon>Bacillati</taxon>
        <taxon>Actinomycetota</taxon>
        <taxon>Actinomycetes</taxon>
        <taxon>Streptosporangiales</taxon>
        <taxon>Streptosporangiaceae</taxon>
        <taxon>Sphaerisporangium</taxon>
    </lineage>
</organism>
<dbReference type="PRINTS" id="PR00364">
    <property type="entry name" value="DISEASERSIST"/>
</dbReference>
<keyword evidence="8" id="KW-1185">Reference proteome</keyword>
<dbReference type="GO" id="GO:0000160">
    <property type="term" value="P:phosphorelay signal transduction system"/>
    <property type="evidence" value="ECO:0007669"/>
    <property type="project" value="InterPro"/>
</dbReference>
<dbReference type="PROSITE" id="PS51755">
    <property type="entry name" value="OMPR_PHOB"/>
    <property type="match status" value="1"/>
</dbReference>
<dbReference type="InterPro" id="IPR011990">
    <property type="entry name" value="TPR-like_helical_dom_sf"/>
</dbReference>
<evidence type="ECO:0000256" key="3">
    <source>
        <dbReference type="ARBA" id="ARBA00023125"/>
    </source>
</evidence>
<keyword evidence="3 5" id="KW-0238">DNA-binding</keyword>
<dbReference type="Gene3D" id="1.10.10.10">
    <property type="entry name" value="Winged helix-like DNA-binding domain superfamily/Winged helix DNA-binding domain"/>
    <property type="match status" value="1"/>
</dbReference>
<dbReference type="PANTHER" id="PTHR47691">
    <property type="entry name" value="REGULATOR-RELATED"/>
    <property type="match status" value="1"/>
</dbReference>
<dbReference type="InterPro" id="IPR019734">
    <property type="entry name" value="TPR_rpt"/>
</dbReference>
<dbReference type="SUPFAM" id="SSF46894">
    <property type="entry name" value="C-terminal effector domain of the bipartite response regulators"/>
    <property type="match status" value="1"/>
</dbReference>
<dbReference type="InterPro" id="IPR001867">
    <property type="entry name" value="OmpR/PhoB-type_DNA-bd"/>
</dbReference>
<evidence type="ECO:0000256" key="4">
    <source>
        <dbReference type="ARBA" id="ARBA00023163"/>
    </source>
</evidence>
<keyword evidence="4" id="KW-0804">Transcription</keyword>
<dbReference type="Pfam" id="PF25872">
    <property type="entry name" value="HTH_77"/>
    <property type="match status" value="1"/>
</dbReference>
<dbReference type="InterPro" id="IPR058852">
    <property type="entry name" value="HTH_77"/>
</dbReference>
<dbReference type="Pfam" id="PF03704">
    <property type="entry name" value="BTAD"/>
    <property type="match status" value="1"/>
</dbReference>
<dbReference type="GO" id="GO:0006355">
    <property type="term" value="P:regulation of DNA-templated transcription"/>
    <property type="evidence" value="ECO:0007669"/>
    <property type="project" value="InterPro"/>
</dbReference>
<dbReference type="EMBL" id="JACHND010000001">
    <property type="protein sequence ID" value="MBB4698790.1"/>
    <property type="molecule type" value="Genomic_DNA"/>
</dbReference>
<dbReference type="Proteomes" id="UP000542210">
    <property type="component" value="Unassembled WGS sequence"/>
</dbReference>
<dbReference type="SMART" id="SM01043">
    <property type="entry name" value="BTAD"/>
    <property type="match status" value="1"/>
</dbReference>
<protein>
    <submittedName>
        <fullName evidence="7">Putative ATPase/DNA-binding SARP family transcriptional activator</fullName>
    </submittedName>
</protein>
<dbReference type="SMART" id="SM00028">
    <property type="entry name" value="TPR"/>
    <property type="match status" value="2"/>
</dbReference>
<feature type="DNA-binding region" description="OmpR/PhoB-type" evidence="5">
    <location>
        <begin position="1"/>
        <end position="87"/>
    </location>
</feature>
<dbReference type="Pfam" id="PF00486">
    <property type="entry name" value="Trans_reg_C"/>
    <property type="match status" value="1"/>
</dbReference>
<dbReference type="PANTHER" id="PTHR47691:SF3">
    <property type="entry name" value="HTH-TYPE TRANSCRIPTIONAL REGULATOR RV0890C-RELATED"/>
    <property type="match status" value="1"/>
</dbReference>
<proteinExistence type="inferred from homology"/>
<dbReference type="Gene3D" id="1.25.40.10">
    <property type="entry name" value="Tetratricopeptide repeat domain"/>
    <property type="match status" value="2"/>
</dbReference>
<evidence type="ECO:0000313" key="8">
    <source>
        <dbReference type="Proteomes" id="UP000542210"/>
    </source>
</evidence>
<evidence type="ECO:0000256" key="1">
    <source>
        <dbReference type="ARBA" id="ARBA00005820"/>
    </source>
</evidence>
<name>A0A7W7D1W8_9ACTN</name>
<evidence type="ECO:0000313" key="7">
    <source>
        <dbReference type="EMBL" id="MBB4698790.1"/>
    </source>
</evidence>
<accession>A0A7W7D1W8</accession>
<dbReference type="InterPro" id="IPR036388">
    <property type="entry name" value="WH-like_DNA-bd_sf"/>
</dbReference>
<dbReference type="InterPro" id="IPR041664">
    <property type="entry name" value="AAA_16"/>
</dbReference>
<dbReference type="Gene3D" id="3.40.50.300">
    <property type="entry name" value="P-loop containing nucleotide triphosphate hydrolases"/>
    <property type="match status" value="1"/>
</dbReference>
<comment type="similarity">
    <text evidence="1">Belongs to the AfsR/DnrI/RedD regulatory family.</text>
</comment>
<dbReference type="SMART" id="SM00862">
    <property type="entry name" value="Trans_reg_C"/>
    <property type="match status" value="1"/>
</dbReference>
<dbReference type="FunFam" id="1.25.40.10:FF:000222">
    <property type="entry name" value="SARP family transcriptional regulator"/>
    <property type="match status" value="1"/>
</dbReference>